<evidence type="ECO:0000256" key="1">
    <source>
        <dbReference type="ARBA" id="ARBA00004651"/>
    </source>
</evidence>
<comment type="similarity">
    <text evidence="2 15">Belongs to the cation transport ATPase (P-type) (TC 3.A.3) family. Type IB subfamily.</text>
</comment>
<keyword evidence="6 15" id="KW-0547">Nucleotide-binding</keyword>
<keyword evidence="7" id="KW-0813">Transport</keyword>
<comment type="function">
    <text evidence="13">Involved in copper transport.</text>
</comment>
<dbReference type="GO" id="GO:0005507">
    <property type="term" value="F:copper ion binding"/>
    <property type="evidence" value="ECO:0007669"/>
    <property type="project" value="TreeGrafter"/>
</dbReference>
<comment type="subcellular location">
    <subcellularLocation>
        <location evidence="1">Cell membrane</location>
        <topology evidence="1">Multi-pass membrane protein</topology>
    </subcellularLocation>
</comment>
<evidence type="ECO:0000256" key="5">
    <source>
        <dbReference type="ARBA" id="ARBA00022723"/>
    </source>
</evidence>
<feature type="transmembrane region" description="Helical" evidence="15">
    <location>
        <begin position="175"/>
        <end position="195"/>
    </location>
</feature>
<evidence type="ECO:0000256" key="15">
    <source>
        <dbReference type="RuleBase" id="RU362081"/>
    </source>
</evidence>
<feature type="transmembrane region" description="Helical" evidence="15">
    <location>
        <begin position="144"/>
        <end position="163"/>
    </location>
</feature>
<dbReference type="GO" id="GO:0005886">
    <property type="term" value="C:plasma membrane"/>
    <property type="evidence" value="ECO:0007669"/>
    <property type="project" value="UniProtKB-SubCell"/>
</dbReference>
<feature type="transmembrane region" description="Helical" evidence="15">
    <location>
        <begin position="731"/>
        <end position="750"/>
    </location>
</feature>
<feature type="transmembrane region" description="Helical" evidence="15">
    <location>
        <begin position="756"/>
        <end position="779"/>
    </location>
</feature>
<dbReference type="NCBIfam" id="TIGR01525">
    <property type="entry name" value="ATPase-IB_hvy"/>
    <property type="match status" value="1"/>
</dbReference>
<dbReference type="STRING" id="41431.PCC8801_1553"/>
<dbReference type="NCBIfam" id="TIGR01494">
    <property type="entry name" value="ATPase_P-type"/>
    <property type="match status" value="2"/>
</dbReference>
<dbReference type="InterPro" id="IPR008250">
    <property type="entry name" value="ATPase_P-typ_transduc_dom_A_sf"/>
</dbReference>
<dbReference type="GO" id="GO:0016887">
    <property type="term" value="F:ATP hydrolysis activity"/>
    <property type="evidence" value="ECO:0007669"/>
    <property type="project" value="InterPro"/>
</dbReference>
<keyword evidence="3 15" id="KW-1003">Cell membrane</keyword>
<dbReference type="SUPFAM" id="SSF81665">
    <property type="entry name" value="Calcium ATPase, transmembrane domain M"/>
    <property type="match status" value="1"/>
</dbReference>
<dbReference type="InterPro" id="IPR017969">
    <property type="entry name" value="Heavy-metal-associated_CS"/>
</dbReference>
<dbReference type="Pfam" id="PF00122">
    <property type="entry name" value="E1-E2_ATPase"/>
    <property type="match status" value="1"/>
</dbReference>
<dbReference type="eggNOG" id="COG2217">
    <property type="taxonomic scope" value="Bacteria"/>
</dbReference>
<proteinExistence type="inferred from homology"/>
<evidence type="ECO:0000256" key="11">
    <source>
        <dbReference type="ARBA" id="ARBA00023008"/>
    </source>
</evidence>
<dbReference type="OrthoDB" id="438550at2"/>
<dbReference type="GO" id="GO:0043682">
    <property type="term" value="F:P-type divalent copper transporter activity"/>
    <property type="evidence" value="ECO:0007669"/>
    <property type="project" value="TreeGrafter"/>
</dbReference>
<feature type="transmembrane region" description="Helical" evidence="15">
    <location>
        <begin position="201"/>
        <end position="220"/>
    </location>
</feature>
<dbReference type="GO" id="GO:0005524">
    <property type="term" value="F:ATP binding"/>
    <property type="evidence" value="ECO:0007669"/>
    <property type="project" value="UniProtKB-UniRule"/>
</dbReference>
<keyword evidence="12 15" id="KW-0472">Membrane</keyword>
<dbReference type="PANTHER" id="PTHR43520:SF8">
    <property type="entry name" value="P-TYPE CU(+) TRANSPORTER"/>
    <property type="match status" value="1"/>
</dbReference>
<dbReference type="PROSITE" id="PS01229">
    <property type="entry name" value="COF_2"/>
    <property type="match status" value="1"/>
</dbReference>
<keyword evidence="11" id="KW-0186">Copper</keyword>
<dbReference type="AlphaFoldDB" id="B7JUR2"/>
<dbReference type="InterPro" id="IPR018303">
    <property type="entry name" value="ATPase_P-typ_P_site"/>
</dbReference>
<keyword evidence="9" id="KW-1278">Translocase</keyword>
<gene>
    <name evidence="17" type="ordered locus">PCC8801_1553</name>
</gene>
<evidence type="ECO:0000256" key="4">
    <source>
        <dbReference type="ARBA" id="ARBA00022692"/>
    </source>
</evidence>
<dbReference type="PROSITE" id="PS50846">
    <property type="entry name" value="HMA_2"/>
    <property type="match status" value="1"/>
</dbReference>
<dbReference type="KEGG" id="cyp:PCC8801_1553"/>
<organism evidence="17 18">
    <name type="scientific">Rippkaea orientalis (strain PCC 8801 / RF-1)</name>
    <name type="common">Cyanothece sp. (strain PCC 8801)</name>
    <dbReference type="NCBI Taxonomy" id="41431"/>
    <lineage>
        <taxon>Bacteria</taxon>
        <taxon>Bacillati</taxon>
        <taxon>Cyanobacteriota</taxon>
        <taxon>Cyanophyceae</taxon>
        <taxon>Oscillatoriophycideae</taxon>
        <taxon>Chroococcales</taxon>
        <taxon>Aphanothecaceae</taxon>
        <taxon>Rippkaea</taxon>
        <taxon>Rippkaea orientalis</taxon>
    </lineage>
</organism>
<evidence type="ECO:0000256" key="2">
    <source>
        <dbReference type="ARBA" id="ARBA00006024"/>
    </source>
</evidence>
<feature type="domain" description="HMA" evidence="16">
    <location>
        <begin position="18"/>
        <end position="84"/>
    </location>
</feature>
<dbReference type="Pfam" id="PF00702">
    <property type="entry name" value="Hydrolase"/>
    <property type="match status" value="1"/>
</dbReference>
<dbReference type="InterPro" id="IPR059000">
    <property type="entry name" value="ATPase_P-type_domA"/>
</dbReference>
<dbReference type="EMBL" id="CP001287">
    <property type="protein sequence ID" value="ACK65606.1"/>
    <property type="molecule type" value="Genomic_DNA"/>
</dbReference>
<sequence>MVQLSPKPETITNETHLETVTLDVQGMKCAGCVKAVEKQLAQQSGVISACVNLITEVAVVKYVSGEVEPQNLAQKLTTVGFPANLRNSQGITVKETHLNAVQRKQAEKKQNLWKLVTAAILLLLSGLGHLQHLGGPTVPLVSNIWFHAGLATLALLIPGREIIIDGVRGLRHGMANMNTLVGLGTLSAYFASSIALFFPQLGWECFFEEPVMLLGFILLGRTLEAEARSRASAALEALIALQPSVARLIGDPFANDPSSIEIPVEQVKVGEWLRVLPGEKIPVDGEVVVGETLIDESLVTGESLPVAKQPGDGVIGGTLNQSGAIAIKATRIGNNTTLAQIIASVEDAQTRKAPIQQFADTVAGYFAYGVMAVALLTFVFWVSIGTQLYPQVLTTIEHHGMIMITSPVVLSLKLAIAVLVVACPCALGLATPTAILVGTGIGAERGLLIKGGDVLEKVHQLDAIVFDKTGTLTVGHPTVTDCIPLTQISPQRLLQWAATVESGTNHPLALAILEAAQTQNLPLLKADNFYTEAGRGVRAMVEGESVLLGNEDWLKEQGIRVEGTDPLTDVSKTLVYLAVDGELQGLLALKDNLRPDAQETVTRLQERGLEVILVTGDRLSVAQAIAQQLGITQVFAQVRPQQKASLIEHLQHGNSKTLPSSHTPPRKVAMIGDGINDAPALAQADLGISLQGATEVALETADIVLMGTRLLDVVQAIDLSLATFYKIRQNLLWALGYNTLAIPVAAGLLLPTFSLVLSPALAGALMACSSITVVTNSLLLRRQFPDATVANSR</sequence>
<dbReference type="Gene3D" id="3.40.50.1000">
    <property type="entry name" value="HAD superfamily/HAD-like"/>
    <property type="match status" value="1"/>
</dbReference>
<dbReference type="RefSeq" id="WP_012594879.1">
    <property type="nucleotide sequence ID" value="NC_011726.1"/>
</dbReference>
<dbReference type="InterPro" id="IPR023299">
    <property type="entry name" value="ATPase_P-typ_cyto_dom_N"/>
</dbReference>
<dbReference type="CDD" id="cd02094">
    <property type="entry name" value="P-type_ATPase_Cu-like"/>
    <property type="match status" value="1"/>
</dbReference>
<feature type="transmembrane region" description="Helical" evidence="15">
    <location>
        <begin position="362"/>
        <end position="384"/>
    </location>
</feature>
<dbReference type="HOGENOM" id="CLU_001771_0_3_3"/>
<dbReference type="SFLD" id="SFLDG00002">
    <property type="entry name" value="C1.7:_P-type_atpase_like"/>
    <property type="match status" value="1"/>
</dbReference>
<dbReference type="FunFam" id="2.70.150.10:FF:000020">
    <property type="entry name" value="Copper-exporting P-type ATPase A"/>
    <property type="match status" value="1"/>
</dbReference>
<evidence type="ECO:0000256" key="13">
    <source>
        <dbReference type="ARBA" id="ARBA00037427"/>
    </source>
</evidence>
<name>B7JUR2_RIPO1</name>
<dbReference type="InterPro" id="IPR023298">
    <property type="entry name" value="ATPase_P-typ_TM_dom_sf"/>
</dbReference>
<dbReference type="Gene3D" id="2.70.150.10">
    <property type="entry name" value="Calcium-transporting ATPase, cytoplasmic transduction domain A"/>
    <property type="match status" value="1"/>
</dbReference>
<dbReference type="CDD" id="cd00371">
    <property type="entry name" value="HMA"/>
    <property type="match status" value="1"/>
</dbReference>
<evidence type="ECO:0000256" key="8">
    <source>
        <dbReference type="ARBA" id="ARBA00022840"/>
    </source>
</evidence>
<keyword evidence="5 15" id="KW-0479">Metal-binding</keyword>
<dbReference type="InterPro" id="IPR044492">
    <property type="entry name" value="P_typ_ATPase_HD_dom"/>
</dbReference>
<keyword evidence="4 15" id="KW-0812">Transmembrane</keyword>
<evidence type="ECO:0000313" key="17">
    <source>
        <dbReference type="EMBL" id="ACK65606.1"/>
    </source>
</evidence>
<dbReference type="InterPro" id="IPR001757">
    <property type="entry name" value="P_typ_ATPase"/>
</dbReference>
<evidence type="ECO:0000256" key="9">
    <source>
        <dbReference type="ARBA" id="ARBA00022967"/>
    </source>
</evidence>
<evidence type="ECO:0000313" key="18">
    <source>
        <dbReference type="Proteomes" id="UP000008204"/>
    </source>
</evidence>
<evidence type="ECO:0000256" key="10">
    <source>
        <dbReference type="ARBA" id="ARBA00022989"/>
    </source>
</evidence>
<dbReference type="SUPFAM" id="SSF56784">
    <property type="entry name" value="HAD-like"/>
    <property type="match status" value="1"/>
</dbReference>
<evidence type="ECO:0000256" key="3">
    <source>
        <dbReference type="ARBA" id="ARBA00022475"/>
    </source>
</evidence>
<protein>
    <recommendedName>
        <fullName evidence="14">Probable copper-transporting ATPase SynA</fullName>
    </recommendedName>
</protein>
<evidence type="ECO:0000259" key="16">
    <source>
        <dbReference type="PROSITE" id="PS50846"/>
    </source>
</evidence>
<keyword evidence="10 15" id="KW-1133">Transmembrane helix</keyword>
<keyword evidence="7" id="KW-0406">Ion transport</keyword>
<evidence type="ECO:0000256" key="14">
    <source>
        <dbReference type="ARBA" id="ARBA00069640"/>
    </source>
</evidence>
<keyword evidence="8 15" id="KW-0067">ATP-binding</keyword>
<dbReference type="Gene3D" id="3.30.70.100">
    <property type="match status" value="1"/>
</dbReference>
<dbReference type="InterPro" id="IPR027256">
    <property type="entry name" value="P-typ_ATPase_IB"/>
</dbReference>
<dbReference type="Proteomes" id="UP000008204">
    <property type="component" value="Chromosome"/>
</dbReference>
<evidence type="ECO:0000256" key="12">
    <source>
        <dbReference type="ARBA" id="ARBA00023136"/>
    </source>
</evidence>
<dbReference type="Pfam" id="PF00403">
    <property type="entry name" value="HMA"/>
    <property type="match status" value="1"/>
</dbReference>
<dbReference type="SUPFAM" id="SSF55008">
    <property type="entry name" value="HMA, heavy metal-associated domain"/>
    <property type="match status" value="1"/>
</dbReference>
<dbReference type="InterPro" id="IPR036412">
    <property type="entry name" value="HAD-like_sf"/>
</dbReference>
<dbReference type="SFLD" id="SFLDS00003">
    <property type="entry name" value="Haloacid_Dehalogenase"/>
    <property type="match status" value="1"/>
</dbReference>
<keyword evidence="7" id="KW-0187">Copper transport</keyword>
<dbReference type="SFLD" id="SFLDF00027">
    <property type="entry name" value="p-type_atpase"/>
    <property type="match status" value="1"/>
</dbReference>
<dbReference type="PANTHER" id="PTHR43520">
    <property type="entry name" value="ATP7, ISOFORM B"/>
    <property type="match status" value="1"/>
</dbReference>
<dbReference type="InterPro" id="IPR006121">
    <property type="entry name" value="HMA_dom"/>
</dbReference>
<dbReference type="InterPro" id="IPR023214">
    <property type="entry name" value="HAD_sf"/>
</dbReference>
<dbReference type="GO" id="GO:0055070">
    <property type="term" value="P:copper ion homeostasis"/>
    <property type="evidence" value="ECO:0007669"/>
    <property type="project" value="TreeGrafter"/>
</dbReference>
<keyword evidence="18" id="KW-1185">Reference proteome</keyword>
<dbReference type="PROSITE" id="PS00154">
    <property type="entry name" value="ATPASE_E1_E2"/>
    <property type="match status" value="1"/>
</dbReference>
<evidence type="ECO:0000256" key="7">
    <source>
        <dbReference type="ARBA" id="ARBA00022796"/>
    </source>
</evidence>
<dbReference type="PRINTS" id="PR00119">
    <property type="entry name" value="CATATPASE"/>
</dbReference>
<dbReference type="PROSITE" id="PS01047">
    <property type="entry name" value="HMA_1"/>
    <property type="match status" value="1"/>
</dbReference>
<feature type="transmembrane region" description="Helical" evidence="15">
    <location>
        <begin position="112"/>
        <end position="132"/>
    </location>
</feature>
<accession>B7JUR2</accession>
<dbReference type="SUPFAM" id="SSF81653">
    <property type="entry name" value="Calcium ATPase, transduction domain A"/>
    <property type="match status" value="1"/>
</dbReference>
<dbReference type="InterPro" id="IPR036163">
    <property type="entry name" value="HMA_dom_sf"/>
</dbReference>
<reference evidence="18" key="1">
    <citation type="journal article" date="2011" name="MBio">
        <title>Novel metabolic attributes of the genus Cyanothece, comprising a group of unicellular nitrogen-fixing Cyanobacteria.</title>
        <authorList>
            <person name="Bandyopadhyay A."/>
            <person name="Elvitigala T."/>
            <person name="Welsh E."/>
            <person name="Stockel J."/>
            <person name="Liberton M."/>
            <person name="Min H."/>
            <person name="Sherman L.A."/>
            <person name="Pakrasi H.B."/>
        </authorList>
    </citation>
    <scope>NUCLEOTIDE SEQUENCE [LARGE SCALE GENOMIC DNA]</scope>
    <source>
        <strain evidence="18">PCC 8801</strain>
    </source>
</reference>
<evidence type="ECO:0000256" key="6">
    <source>
        <dbReference type="ARBA" id="ARBA00022741"/>
    </source>
</evidence>
<dbReference type="Gene3D" id="3.40.1110.10">
    <property type="entry name" value="Calcium-transporting ATPase, cytoplasmic domain N"/>
    <property type="match status" value="1"/>
</dbReference>
<dbReference type="FunFam" id="3.30.70.100:FF:000001">
    <property type="entry name" value="ATPase copper transporting beta"/>
    <property type="match status" value="1"/>
</dbReference>